<protein>
    <recommendedName>
        <fullName evidence="12">Endonuclease III</fullName>
        <ecNumber evidence="12">4.2.99.18</ecNumber>
    </recommendedName>
    <alternativeName>
        <fullName evidence="12">DNA-(apurinic or apyrimidinic site) lyase</fullName>
    </alternativeName>
</protein>
<evidence type="ECO:0000259" key="13">
    <source>
        <dbReference type="SMART" id="SM00478"/>
    </source>
</evidence>
<accession>A0A845L0Z8</accession>
<proteinExistence type="inferred from homology"/>
<dbReference type="CDD" id="cd00056">
    <property type="entry name" value="ENDO3c"/>
    <property type="match status" value="1"/>
</dbReference>
<keyword evidence="8 12" id="KW-0238">DNA-binding</keyword>
<evidence type="ECO:0000256" key="6">
    <source>
        <dbReference type="ARBA" id="ARBA00023004"/>
    </source>
</evidence>
<dbReference type="InterPro" id="IPR003265">
    <property type="entry name" value="HhH-GPD_domain"/>
</dbReference>
<dbReference type="EC" id="4.2.99.18" evidence="12"/>
<dbReference type="PROSITE" id="PS00764">
    <property type="entry name" value="ENDONUCLEASE_III_1"/>
    <property type="match status" value="1"/>
</dbReference>
<comment type="similarity">
    <text evidence="1 12">Belongs to the Nth/MutY family.</text>
</comment>
<dbReference type="InterPro" id="IPR000445">
    <property type="entry name" value="HhH_motif"/>
</dbReference>
<dbReference type="InterPro" id="IPR005759">
    <property type="entry name" value="Nth"/>
</dbReference>
<keyword evidence="9 12" id="KW-0234">DNA repair</keyword>
<dbReference type="InterPro" id="IPR023170">
    <property type="entry name" value="HhH_base_excis_C"/>
</dbReference>
<evidence type="ECO:0000256" key="5">
    <source>
        <dbReference type="ARBA" id="ARBA00022801"/>
    </source>
</evidence>
<comment type="cofactor">
    <cofactor evidence="12">
        <name>[4Fe-4S] cluster</name>
        <dbReference type="ChEBI" id="CHEBI:49883"/>
    </cofactor>
    <text evidence="12">Binds 1 [4Fe-4S] cluster.</text>
</comment>
<dbReference type="NCBIfam" id="TIGR01083">
    <property type="entry name" value="nth"/>
    <property type="match status" value="1"/>
</dbReference>
<evidence type="ECO:0000256" key="4">
    <source>
        <dbReference type="ARBA" id="ARBA00022763"/>
    </source>
</evidence>
<dbReference type="InterPro" id="IPR011257">
    <property type="entry name" value="DNA_glycosylase"/>
</dbReference>
<evidence type="ECO:0000256" key="2">
    <source>
        <dbReference type="ARBA" id="ARBA00022485"/>
    </source>
</evidence>
<keyword evidence="11 12" id="KW-0326">Glycosidase</keyword>
<dbReference type="PIRSF" id="PIRSF001435">
    <property type="entry name" value="Nth"/>
    <property type="match status" value="1"/>
</dbReference>
<feature type="binding site" evidence="12">
    <location>
        <position position="179"/>
    </location>
    <ligand>
        <name>[4Fe-4S] cluster</name>
        <dbReference type="ChEBI" id="CHEBI:49883"/>
    </ligand>
</feature>
<dbReference type="GO" id="GO:0019104">
    <property type="term" value="F:DNA N-glycosylase activity"/>
    <property type="evidence" value="ECO:0007669"/>
    <property type="project" value="UniProtKB-UniRule"/>
</dbReference>
<dbReference type="PANTHER" id="PTHR10359">
    <property type="entry name" value="A/G-SPECIFIC ADENINE GLYCOSYLASE/ENDONUCLEASE III"/>
    <property type="match status" value="1"/>
</dbReference>
<sequence>MYPDARCALNFRNPFELLIATMLAAQATDKSVNRVTPALFAKAPTPEAMLLLTQEELEDLIKSIGLYRNKARNILAACRTLVEKHGGQIPSYREGLEELPGVGRKTANVVLAEAFQEPAIAVDTHVFRVSNRLGLAQAKDVVKTEQELMNNIPRNLWAKAHHWLIFHGRQVCHARKPACADCRLAERCREHTGLKLETGEETE</sequence>
<evidence type="ECO:0000256" key="11">
    <source>
        <dbReference type="ARBA" id="ARBA00023295"/>
    </source>
</evidence>
<evidence type="ECO:0000256" key="7">
    <source>
        <dbReference type="ARBA" id="ARBA00023014"/>
    </source>
</evidence>
<dbReference type="EMBL" id="WXEY01000010">
    <property type="protein sequence ID" value="MZP30212.1"/>
    <property type="molecule type" value="Genomic_DNA"/>
</dbReference>
<dbReference type="Gene3D" id="1.10.1670.10">
    <property type="entry name" value="Helix-hairpin-Helix base-excision DNA repair enzymes (C-terminal)"/>
    <property type="match status" value="1"/>
</dbReference>
<keyword evidence="4 12" id="KW-0227">DNA damage</keyword>
<comment type="function">
    <text evidence="12">DNA repair enzyme that has both DNA N-glycosylase activity and AP-lyase activity. The DNA N-glycosylase activity releases various damaged pyrimidines from DNA by cleaving the N-glycosidic bond, leaving an AP (apurinic/apyrimidinic) site. The AP-lyase activity cleaves the phosphodiester bond 3' to the AP site by a beta-elimination, leaving a 3'-terminal unsaturated sugar and a product with a terminal 5'-phosphate.</text>
</comment>
<dbReference type="OrthoDB" id="9800977at2"/>
<feature type="binding site" evidence="12">
    <location>
        <position position="188"/>
    </location>
    <ligand>
        <name>[4Fe-4S] cluster</name>
        <dbReference type="ChEBI" id="CHEBI:49883"/>
    </ligand>
</feature>
<dbReference type="GO" id="GO:0051539">
    <property type="term" value="F:4 iron, 4 sulfur cluster binding"/>
    <property type="evidence" value="ECO:0007669"/>
    <property type="project" value="UniProtKB-UniRule"/>
</dbReference>
<evidence type="ECO:0000256" key="12">
    <source>
        <dbReference type="HAMAP-Rule" id="MF_00942"/>
    </source>
</evidence>
<dbReference type="GO" id="GO:0140078">
    <property type="term" value="F:class I DNA-(apurinic or apyrimidinic site) endonuclease activity"/>
    <property type="evidence" value="ECO:0007669"/>
    <property type="project" value="UniProtKB-EC"/>
</dbReference>
<dbReference type="Gene3D" id="1.10.340.30">
    <property type="entry name" value="Hypothetical protein, domain 2"/>
    <property type="match status" value="1"/>
</dbReference>
<dbReference type="FunFam" id="1.10.1670.10:FF:000001">
    <property type="entry name" value="Endonuclease III"/>
    <property type="match status" value="1"/>
</dbReference>
<feature type="binding site" evidence="12">
    <location>
        <position position="182"/>
    </location>
    <ligand>
        <name>[4Fe-4S] cluster</name>
        <dbReference type="ChEBI" id="CHEBI:49883"/>
    </ligand>
</feature>
<evidence type="ECO:0000256" key="8">
    <source>
        <dbReference type="ARBA" id="ARBA00023125"/>
    </source>
</evidence>
<feature type="domain" description="HhH-GPD" evidence="13">
    <location>
        <begin position="23"/>
        <end position="170"/>
    </location>
</feature>
<dbReference type="HAMAP" id="MF_00942">
    <property type="entry name" value="Nth"/>
    <property type="match status" value="1"/>
</dbReference>
<name>A0A845L0Z8_9FIRM</name>
<dbReference type="PANTHER" id="PTHR10359:SF18">
    <property type="entry name" value="ENDONUCLEASE III"/>
    <property type="match status" value="1"/>
</dbReference>
<dbReference type="Pfam" id="PF00730">
    <property type="entry name" value="HhH-GPD"/>
    <property type="match status" value="1"/>
</dbReference>
<keyword evidence="2 12" id="KW-0004">4Fe-4S</keyword>
<keyword evidence="15" id="KW-1185">Reference proteome</keyword>
<evidence type="ECO:0000256" key="10">
    <source>
        <dbReference type="ARBA" id="ARBA00023239"/>
    </source>
</evidence>
<reference evidence="14 15" key="1">
    <citation type="submission" date="2020-01" db="EMBL/GenBank/DDBJ databases">
        <title>Whole-genome sequence of Heliobacterium undosum DSM 13378.</title>
        <authorList>
            <person name="Kyndt J.A."/>
            <person name="Meyer T.E."/>
        </authorList>
    </citation>
    <scope>NUCLEOTIDE SEQUENCE [LARGE SCALE GENOMIC DNA]</scope>
    <source>
        <strain evidence="14 15">DSM 13378</strain>
    </source>
</reference>
<dbReference type="AlphaFoldDB" id="A0A845L0Z8"/>
<comment type="catalytic activity">
    <reaction evidence="12">
        <text>2'-deoxyribonucleotide-(2'-deoxyribose 5'-phosphate)-2'-deoxyribonucleotide-DNA = a 3'-end 2'-deoxyribonucleotide-(2,3-dehydro-2,3-deoxyribose 5'-phosphate)-DNA + a 5'-end 5'-phospho-2'-deoxyribonucleoside-DNA + H(+)</text>
        <dbReference type="Rhea" id="RHEA:66592"/>
        <dbReference type="Rhea" id="RHEA-COMP:13180"/>
        <dbReference type="Rhea" id="RHEA-COMP:16897"/>
        <dbReference type="Rhea" id="RHEA-COMP:17067"/>
        <dbReference type="ChEBI" id="CHEBI:15378"/>
        <dbReference type="ChEBI" id="CHEBI:136412"/>
        <dbReference type="ChEBI" id="CHEBI:157695"/>
        <dbReference type="ChEBI" id="CHEBI:167181"/>
        <dbReference type="EC" id="4.2.99.18"/>
    </reaction>
</comment>
<keyword evidence="6 12" id="KW-0408">Iron</keyword>
<evidence type="ECO:0000313" key="15">
    <source>
        <dbReference type="Proteomes" id="UP000463470"/>
    </source>
</evidence>
<evidence type="ECO:0000313" key="14">
    <source>
        <dbReference type="EMBL" id="MZP30212.1"/>
    </source>
</evidence>
<dbReference type="SMART" id="SM00478">
    <property type="entry name" value="ENDO3c"/>
    <property type="match status" value="1"/>
</dbReference>
<keyword evidence="14" id="KW-0255">Endonuclease</keyword>
<gene>
    <name evidence="12 14" type="primary">nth</name>
    <name evidence="14" type="ORF">GTO91_10875</name>
</gene>
<evidence type="ECO:0000256" key="1">
    <source>
        <dbReference type="ARBA" id="ARBA00008343"/>
    </source>
</evidence>
<comment type="caution">
    <text evidence="14">The sequence shown here is derived from an EMBL/GenBank/DDBJ whole genome shotgun (WGS) entry which is preliminary data.</text>
</comment>
<organism evidence="14 15">
    <name type="scientific">Heliomicrobium undosum</name>
    <dbReference type="NCBI Taxonomy" id="121734"/>
    <lineage>
        <taxon>Bacteria</taxon>
        <taxon>Bacillati</taxon>
        <taxon>Bacillota</taxon>
        <taxon>Clostridia</taxon>
        <taxon>Eubacteriales</taxon>
        <taxon>Heliobacteriaceae</taxon>
        <taxon>Heliomicrobium</taxon>
    </lineage>
</organism>
<dbReference type="GO" id="GO:0003677">
    <property type="term" value="F:DNA binding"/>
    <property type="evidence" value="ECO:0007669"/>
    <property type="project" value="UniProtKB-UniRule"/>
</dbReference>
<dbReference type="Pfam" id="PF00633">
    <property type="entry name" value="HHH"/>
    <property type="match status" value="1"/>
</dbReference>
<dbReference type="GO" id="GO:0006285">
    <property type="term" value="P:base-excision repair, AP site formation"/>
    <property type="evidence" value="ECO:0007669"/>
    <property type="project" value="TreeGrafter"/>
</dbReference>
<dbReference type="SUPFAM" id="SSF48150">
    <property type="entry name" value="DNA-glycosylase"/>
    <property type="match status" value="1"/>
</dbReference>
<feature type="binding site" evidence="12">
    <location>
        <position position="172"/>
    </location>
    <ligand>
        <name>[4Fe-4S] cluster</name>
        <dbReference type="ChEBI" id="CHEBI:49883"/>
    </ligand>
</feature>
<dbReference type="InterPro" id="IPR004035">
    <property type="entry name" value="Endouclease-III_FeS-bd_BS"/>
</dbReference>
<keyword evidence="3 12" id="KW-0479">Metal-binding</keyword>
<keyword evidence="7 12" id="KW-0411">Iron-sulfur</keyword>
<dbReference type="GO" id="GO:0046872">
    <property type="term" value="F:metal ion binding"/>
    <property type="evidence" value="ECO:0007669"/>
    <property type="project" value="UniProtKB-KW"/>
</dbReference>
<dbReference type="FunFam" id="1.10.340.30:FF:000001">
    <property type="entry name" value="Endonuclease III"/>
    <property type="match status" value="1"/>
</dbReference>
<keyword evidence="14" id="KW-0540">Nuclease</keyword>
<evidence type="ECO:0000256" key="3">
    <source>
        <dbReference type="ARBA" id="ARBA00022723"/>
    </source>
</evidence>
<evidence type="ECO:0000256" key="9">
    <source>
        <dbReference type="ARBA" id="ARBA00023204"/>
    </source>
</evidence>
<keyword evidence="5 12" id="KW-0378">Hydrolase</keyword>
<keyword evidence="10 12" id="KW-0456">Lyase</keyword>
<dbReference type="Proteomes" id="UP000463470">
    <property type="component" value="Unassembled WGS sequence"/>
</dbReference>